<dbReference type="GO" id="GO:0046872">
    <property type="term" value="F:metal ion binding"/>
    <property type="evidence" value="ECO:0007669"/>
    <property type="project" value="UniProtKB-KW"/>
</dbReference>
<dbReference type="InterPro" id="IPR040442">
    <property type="entry name" value="Pyrv_kinase-like_dom_sf"/>
</dbReference>
<gene>
    <name evidence="3" type="ORF">TK0001_3562</name>
</gene>
<dbReference type="InterPro" id="IPR015813">
    <property type="entry name" value="Pyrv/PenolPyrv_kinase-like_dom"/>
</dbReference>
<reference evidence="4" key="1">
    <citation type="submission" date="2017-10" db="EMBL/GenBank/DDBJ databases">
        <authorList>
            <person name="Regsiter A."/>
            <person name="William W."/>
        </authorList>
    </citation>
    <scope>NUCLEOTIDE SEQUENCE [LARGE SCALE GENOMIC DNA]</scope>
</reference>
<keyword evidence="1" id="KW-0479">Metal-binding</keyword>
<dbReference type="SUPFAM" id="SSF51621">
    <property type="entry name" value="Phosphoenolpyruvate/pyruvate domain"/>
    <property type="match status" value="1"/>
</dbReference>
<dbReference type="Pfam" id="PF03328">
    <property type="entry name" value="HpcH_HpaI"/>
    <property type="match status" value="1"/>
</dbReference>
<evidence type="ECO:0000256" key="1">
    <source>
        <dbReference type="ARBA" id="ARBA00022723"/>
    </source>
</evidence>
<dbReference type="Proteomes" id="UP000233769">
    <property type="component" value="Chromosome tk0001"/>
</dbReference>
<evidence type="ECO:0000259" key="2">
    <source>
        <dbReference type="Pfam" id="PF03328"/>
    </source>
</evidence>
<protein>
    <recommendedName>
        <fullName evidence="2">HpcH/HpaI aldolase/citrate lyase domain-containing protein</fullName>
    </recommendedName>
</protein>
<feature type="domain" description="HpcH/HpaI aldolase/citrate lyase" evidence="2">
    <location>
        <begin position="71"/>
        <end position="196"/>
    </location>
</feature>
<evidence type="ECO:0000313" key="3">
    <source>
        <dbReference type="EMBL" id="SOR30164.1"/>
    </source>
</evidence>
<sequence>MRPASPRSEPDGLRRAVVIVDAASADAALAAGADALVFEAALPPGLVADLRARRPDLTLYAALNGPDQSSLDALMAQGPDGVLLRDARSGRDVAGLGGRLAVCEAQAGLPDGATAILAVIGHPLGVLDARSFAGASPRLTGLGLDATALAVVLRETGALVQARSLVRLAAAAAGVAAFDMVTAGEDCSPERLAAVQQNGFEWVVVRAPASVAVRPRDGAG</sequence>
<dbReference type="Gene3D" id="3.20.20.60">
    <property type="entry name" value="Phosphoenolpyruvate-binding domains"/>
    <property type="match status" value="1"/>
</dbReference>
<dbReference type="GO" id="GO:0003824">
    <property type="term" value="F:catalytic activity"/>
    <property type="evidence" value="ECO:0007669"/>
    <property type="project" value="InterPro"/>
</dbReference>
<evidence type="ECO:0000313" key="4">
    <source>
        <dbReference type="Proteomes" id="UP000233769"/>
    </source>
</evidence>
<dbReference type="EMBL" id="LT962688">
    <property type="protein sequence ID" value="SOR30164.1"/>
    <property type="molecule type" value="Genomic_DNA"/>
</dbReference>
<dbReference type="AlphaFoldDB" id="A0A2N9AS37"/>
<accession>A0A2N9AS37</accession>
<name>A0A2N9AS37_METEX</name>
<proteinExistence type="predicted"/>
<organism evidence="3 4">
    <name type="scientific">Methylorubrum extorquens</name>
    <name type="common">Methylobacterium dichloromethanicum</name>
    <name type="synonym">Methylobacterium extorquens</name>
    <dbReference type="NCBI Taxonomy" id="408"/>
    <lineage>
        <taxon>Bacteria</taxon>
        <taxon>Pseudomonadati</taxon>
        <taxon>Pseudomonadota</taxon>
        <taxon>Alphaproteobacteria</taxon>
        <taxon>Hyphomicrobiales</taxon>
        <taxon>Methylobacteriaceae</taxon>
        <taxon>Methylorubrum</taxon>
    </lineage>
</organism>
<dbReference type="InterPro" id="IPR005000">
    <property type="entry name" value="Aldolase/citrate-lyase_domain"/>
</dbReference>